<keyword evidence="2" id="KW-0456">Lyase</keyword>
<name>A0A6J4LGV0_9BACT</name>
<feature type="compositionally biased region" description="Basic and acidic residues" evidence="1">
    <location>
        <begin position="67"/>
        <end position="83"/>
    </location>
</feature>
<proteinExistence type="predicted"/>
<dbReference type="AlphaFoldDB" id="A0A6J4LGV0"/>
<dbReference type="GO" id="GO:0016829">
    <property type="term" value="F:lyase activity"/>
    <property type="evidence" value="ECO:0007669"/>
    <property type="project" value="UniProtKB-KW"/>
</dbReference>
<reference evidence="2" key="1">
    <citation type="submission" date="2020-02" db="EMBL/GenBank/DDBJ databases">
        <authorList>
            <person name="Meier V. D."/>
        </authorList>
    </citation>
    <scope>NUCLEOTIDE SEQUENCE</scope>
    <source>
        <strain evidence="2">AVDCRST_MAG11</strain>
    </source>
</reference>
<feature type="non-terminal residue" evidence="2">
    <location>
        <position position="214"/>
    </location>
</feature>
<organism evidence="2">
    <name type="scientific">uncultured Gemmatimonadaceae bacterium</name>
    <dbReference type="NCBI Taxonomy" id="246130"/>
    <lineage>
        <taxon>Bacteria</taxon>
        <taxon>Pseudomonadati</taxon>
        <taxon>Gemmatimonadota</taxon>
        <taxon>Gemmatimonadia</taxon>
        <taxon>Gemmatimonadales</taxon>
        <taxon>Gemmatimonadaceae</taxon>
        <taxon>environmental samples</taxon>
    </lineage>
</organism>
<evidence type="ECO:0000313" key="2">
    <source>
        <dbReference type="EMBL" id="CAA9333400.1"/>
    </source>
</evidence>
<feature type="region of interest" description="Disordered" evidence="1">
    <location>
        <begin position="38"/>
        <end position="83"/>
    </location>
</feature>
<gene>
    <name evidence="2" type="ORF">AVDCRST_MAG11-2584</name>
</gene>
<dbReference type="EMBL" id="CADCTU010000575">
    <property type="protein sequence ID" value="CAA9333400.1"/>
    <property type="molecule type" value="Genomic_DNA"/>
</dbReference>
<evidence type="ECO:0000256" key="1">
    <source>
        <dbReference type="SAM" id="MobiDB-lite"/>
    </source>
</evidence>
<feature type="compositionally biased region" description="Low complexity" evidence="1">
    <location>
        <begin position="171"/>
        <end position="198"/>
    </location>
</feature>
<accession>A0A6J4LGV0</accession>
<protein>
    <submittedName>
        <fullName evidence="2">Cytochrome c-type biogenesis protein CcmC, putative heme lyase for CcmE</fullName>
    </submittedName>
</protein>
<feature type="region of interest" description="Disordered" evidence="1">
    <location>
        <begin position="139"/>
        <end position="214"/>
    </location>
</feature>
<sequence length="214" mass="21616">ARRAGRGDECGVGARVHARRGAAGAGAEDLLRARAVGGGRALPGDRGAGRDERPLPLAQGRAAGPDGGERGRGGVRVHERGARDRADLGAADLGGVVDVGRAPHADALPLVRDVRLPRDARRGGGPVAPRALLRGARAAGAAARAVHPPERRDVPDAAPAGDRAQAERAVDAAGDGADVARGAGRVHPALRGAAARPLPLRRRPRPAGRPGVPL</sequence>
<feature type="non-terminal residue" evidence="2">
    <location>
        <position position="1"/>
    </location>
</feature>